<name>A0A918RZA4_9HYPH</name>
<evidence type="ECO:0000313" key="5">
    <source>
        <dbReference type="Proteomes" id="UP000646579"/>
    </source>
</evidence>
<dbReference type="Pfam" id="PF00583">
    <property type="entry name" value="Acetyltransf_1"/>
    <property type="match status" value="1"/>
</dbReference>
<feature type="domain" description="N-acetyltransferase" evidence="3">
    <location>
        <begin position="4"/>
        <end position="156"/>
    </location>
</feature>
<accession>A0A918RZA4</accession>
<dbReference type="RefSeq" id="WP_189424212.1">
    <property type="nucleotide sequence ID" value="NZ_BMZE01000001.1"/>
</dbReference>
<dbReference type="InterPro" id="IPR050832">
    <property type="entry name" value="Bact_Acetyltransf"/>
</dbReference>
<dbReference type="CDD" id="cd04301">
    <property type="entry name" value="NAT_SF"/>
    <property type="match status" value="1"/>
</dbReference>
<comment type="caution">
    <text evidence="4">The sequence shown here is derived from an EMBL/GenBank/DDBJ whole genome shotgun (WGS) entry which is preliminary data.</text>
</comment>
<reference evidence="4" key="2">
    <citation type="submission" date="2020-09" db="EMBL/GenBank/DDBJ databases">
        <authorList>
            <person name="Sun Q."/>
            <person name="Kim S."/>
        </authorList>
    </citation>
    <scope>NUCLEOTIDE SEQUENCE</scope>
    <source>
        <strain evidence="4">KCTC 32437</strain>
    </source>
</reference>
<keyword evidence="2" id="KW-0012">Acyltransferase</keyword>
<dbReference type="EMBL" id="BMZE01000001">
    <property type="protein sequence ID" value="GHA18027.1"/>
    <property type="molecule type" value="Genomic_DNA"/>
</dbReference>
<evidence type="ECO:0000256" key="2">
    <source>
        <dbReference type="ARBA" id="ARBA00023315"/>
    </source>
</evidence>
<evidence type="ECO:0000259" key="3">
    <source>
        <dbReference type="PROSITE" id="PS51186"/>
    </source>
</evidence>
<protein>
    <recommendedName>
        <fullName evidence="3">N-acetyltransferase domain-containing protein</fullName>
    </recommendedName>
</protein>
<sequence length="156" mass="17175">MSNARIRRLAPSDLPALRGLLQVYAEAFEEEALYAEAPPEDSYLETVLGTPGVIVLVAEVGDEVVGGITAYVLAKLERARSEIYLYDLAVAEPWRRKGIATRLILDLKPIAHQYGAEVIFVQADREDAPAVALYQRLGSPEEPFHFDIQVAPQRGG</sequence>
<reference evidence="4" key="1">
    <citation type="journal article" date="2014" name="Int. J. Syst. Evol. Microbiol.">
        <title>Complete genome sequence of Corynebacterium casei LMG S-19264T (=DSM 44701T), isolated from a smear-ripened cheese.</title>
        <authorList>
            <consortium name="US DOE Joint Genome Institute (JGI-PGF)"/>
            <person name="Walter F."/>
            <person name="Albersmeier A."/>
            <person name="Kalinowski J."/>
            <person name="Ruckert C."/>
        </authorList>
    </citation>
    <scope>NUCLEOTIDE SEQUENCE</scope>
    <source>
        <strain evidence="4">KCTC 32437</strain>
    </source>
</reference>
<organism evidence="4 5">
    <name type="scientific">Devosia pacifica</name>
    <dbReference type="NCBI Taxonomy" id="1335967"/>
    <lineage>
        <taxon>Bacteria</taxon>
        <taxon>Pseudomonadati</taxon>
        <taxon>Pseudomonadota</taxon>
        <taxon>Alphaproteobacteria</taxon>
        <taxon>Hyphomicrobiales</taxon>
        <taxon>Devosiaceae</taxon>
        <taxon>Devosia</taxon>
    </lineage>
</organism>
<dbReference type="InterPro" id="IPR000182">
    <property type="entry name" value="GNAT_dom"/>
</dbReference>
<dbReference type="Gene3D" id="3.40.630.30">
    <property type="match status" value="1"/>
</dbReference>
<keyword evidence="1" id="KW-0808">Transferase</keyword>
<dbReference type="SUPFAM" id="SSF55729">
    <property type="entry name" value="Acyl-CoA N-acyltransferases (Nat)"/>
    <property type="match status" value="1"/>
</dbReference>
<evidence type="ECO:0000256" key="1">
    <source>
        <dbReference type="ARBA" id="ARBA00022679"/>
    </source>
</evidence>
<proteinExistence type="predicted"/>
<dbReference type="InterPro" id="IPR016181">
    <property type="entry name" value="Acyl_CoA_acyltransferase"/>
</dbReference>
<keyword evidence="5" id="KW-1185">Reference proteome</keyword>
<dbReference type="Proteomes" id="UP000646579">
    <property type="component" value="Unassembled WGS sequence"/>
</dbReference>
<dbReference type="AlphaFoldDB" id="A0A918RZA4"/>
<dbReference type="GO" id="GO:0016747">
    <property type="term" value="F:acyltransferase activity, transferring groups other than amino-acyl groups"/>
    <property type="evidence" value="ECO:0007669"/>
    <property type="project" value="InterPro"/>
</dbReference>
<evidence type="ECO:0000313" key="4">
    <source>
        <dbReference type="EMBL" id="GHA18027.1"/>
    </source>
</evidence>
<dbReference type="PROSITE" id="PS51186">
    <property type="entry name" value="GNAT"/>
    <property type="match status" value="1"/>
</dbReference>
<dbReference type="PANTHER" id="PTHR43877">
    <property type="entry name" value="AMINOALKYLPHOSPHONATE N-ACETYLTRANSFERASE-RELATED-RELATED"/>
    <property type="match status" value="1"/>
</dbReference>
<gene>
    <name evidence="4" type="ORF">GCM10007989_11590</name>
</gene>